<dbReference type="GO" id="GO:0000324">
    <property type="term" value="C:fungal-type vacuole"/>
    <property type="evidence" value="ECO:0007669"/>
    <property type="project" value="TreeGrafter"/>
</dbReference>
<keyword evidence="6" id="KW-0325">Glycoprotein</keyword>
<evidence type="ECO:0000256" key="1">
    <source>
        <dbReference type="ARBA" id="ARBA00009431"/>
    </source>
</evidence>
<accession>A0A9Q8VCI9</accession>
<protein>
    <recommendedName>
        <fullName evidence="7">Carboxypeptidase</fullName>
        <ecNumber evidence="7">3.4.16.-</ecNumber>
    </recommendedName>
</protein>
<keyword evidence="4 7" id="KW-0732">Signal</keyword>
<dbReference type="Proteomes" id="UP000829364">
    <property type="component" value="Chromosome 5"/>
</dbReference>
<dbReference type="RefSeq" id="XP_047843405.1">
    <property type="nucleotide sequence ID" value="XM_047987420.1"/>
</dbReference>
<reference evidence="8" key="1">
    <citation type="submission" date="2021-11" db="EMBL/GenBank/DDBJ databases">
        <title>Purpureocillium_takamizusanense_genome.</title>
        <authorList>
            <person name="Nguyen N.-H."/>
        </authorList>
    </citation>
    <scope>NUCLEOTIDE SEQUENCE</scope>
    <source>
        <strain evidence="8">PT3</strain>
    </source>
</reference>
<proteinExistence type="inferred from homology"/>
<feature type="chain" id="PRO_5040532418" description="Carboxypeptidase" evidence="7">
    <location>
        <begin position="21"/>
        <end position="497"/>
    </location>
</feature>
<dbReference type="PROSITE" id="PS00131">
    <property type="entry name" value="CARBOXYPEPT_SER_SER"/>
    <property type="match status" value="1"/>
</dbReference>
<dbReference type="EMBL" id="CP086358">
    <property type="protein sequence ID" value="UNI19924.1"/>
    <property type="molecule type" value="Genomic_DNA"/>
</dbReference>
<comment type="similarity">
    <text evidence="1 7">Belongs to the peptidase S10 family.</text>
</comment>
<dbReference type="Pfam" id="PF00450">
    <property type="entry name" value="Peptidase_S10"/>
    <property type="match status" value="1"/>
</dbReference>
<dbReference type="InterPro" id="IPR018202">
    <property type="entry name" value="Ser_caboxypep_ser_AS"/>
</dbReference>
<evidence type="ECO:0000256" key="3">
    <source>
        <dbReference type="ARBA" id="ARBA00022670"/>
    </source>
</evidence>
<dbReference type="GeneID" id="72068016"/>
<keyword evidence="5 7" id="KW-0378">Hydrolase</keyword>
<evidence type="ECO:0000313" key="8">
    <source>
        <dbReference type="EMBL" id="UNI19924.1"/>
    </source>
</evidence>
<dbReference type="AlphaFoldDB" id="A0A9Q8VCI9"/>
<dbReference type="Gene3D" id="1.10.287.410">
    <property type="match status" value="1"/>
</dbReference>
<dbReference type="InterPro" id="IPR029058">
    <property type="entry name" value="AB_hydrolase_fold"/>
</dbReference>
<evidence type="ECO:0000256" key="4">
    <source>
        <dbReference type="ARBA" id="ARBA00022729"/>
    </source>
</evidence>
<keyword evidence="3 7" id="KW-0645">Protease</keyword>
<dbReference type="Gene3D" id="3.40.50.1820">
    <property type="entry name" value="alpha/beta hydrolase"/>
    <property type="match status" value="1"/>
</dbReference>
<evidence type="ECO:0000256" key="6">
    <source>
        <dbReference type="ARBA" id="ARBA00023180"/>
    </source>
</evidence>
<dbReference type="InterPro" id="IPR001563">
    <property type="entry name" value="Peptidase_S10"/>
</dbReference>
<evidence type="ECO:0000256" key="7">
    <source>
        <dbReference type="RuleBase" id="RU361156"/>
    </source>
</evidence>
<keyword evidence="2 7" id="KW-0121">Carboxypeptidase</keyword>
<evidence type="ECO:0000256" key="2">
    <source>
        <dbReference type="ARBA" id="ARBA00022645"/>
    </source>
</evidence>
<dbReference type="GO" id="GO:0004185">
    <property type="term" value="F:serine-type carboxypeptidase activity"/>
    <property type="evidence" value="ECO:0007669"/>
    <property type="project" value="UniProtKB-UniRule"/>
</dbReference>
<dbReference type="SUPFAM" id="SSF53474">
    <property type="entry name" value="alpha/beta-Hydrolases"/>
    <property type="match status" value="1"/>
</dbReference>
<dbReference type="EC" id="3.4.16.-" evidence="7"/>
<feature type="signal peptide" evidence="7">
    <location>
        <begin position="1"/>
        <end position="20"/>
    </location>
</feature>
<organism evidence="8 9">
    <name type="scientific">Purpureocillium takamizusanense</name>
    <dbReference type="NCBI Taxonomy" id="2060973"/>
    <lineage>
        <taxon>Eukaryota</taxon>
        <taxon>Fungi</taxon>
        <taxon>Dikarya</taxon>
        <taxon>Ascomycota</taxon>
        <taxon>Pezizomycotina</taxon>
        <taxon>Sordariomycetes</taxon>
        <taxon>Hypocreomycetidae</taxon>
        <taxon>Hypocreales</taxon>
        <taxon>Ophiocordycipitaceae</taxon>
        <taxon>Purpureocillium</taxon>
    </lineage>
</organism>
<dbReference type="PRINTS" id="PR00724">
    <property type="entry name" value="CRBOXYPTASEC"/>
</dbReference>
<dbReference type="OrthoDB" id="443318at2759"/>
<evidence type="ECO:0000256" key="5">
    <source>
        <dbReference type="ARBA" id="ARBA00022801"/>
    </source>
</evidence>
<evidence type="ECO:0000313" key="9">
    <source>
        <dbReference type="Proteomes" id="UP000829364"/>
    </source>
</evidence>
<dbReference type="GO" id="GO:0006508">
    <property type="term" value="P:proteolysis"/>
    <property type="evidence" value="ECO:0007669"/>
    <property type="project" value="UniProtKB-KW"/>
</dbReference>
<dbReference type="KEGG" id="ptkz:JDV02_006067"/>
<sequence>MPRLPVSASLLVLLGGIASSLVLPLEGRESLSGRSPGQFLAGTENLLDQKWESIITGVDAVEDESLKGVPKWLGGDLASYVLRSRTVDPQSLKVDKVKQYSGYLDNKAVDKHLFFWFFESRNDPAKDPVILWLNGGPGCSSMIGLFAEVGPASIPNKDLEPVRNPNSWNNNASVIFLDQPVNVGYSHSSQTVDTSAAAAKDVYALLNLFFHKYSQYAKLPFHVAGESYAGHYIPAIAQEILDAKNPLINLKSIMIGNGLTEPLTQYQYYKPMACGDGGYPAVVNETGCKAMDDLWPGCQKQIQQCYQAGSSAETCASATTTCNALLDIYATSGQSIYDVRGPAGEGQNSYGLEYLNSEKVRRALGAEVKTFEACNMTVYNSFIKAGDWMRPSSFQVVQALTKISVLIFAGDADFMGNWLGNRAWTDALWWPGKGDFNRAESKPVAVAGKNDGYGEIKTASNLAFMRVYKAGHTVATYLPSEALDMMRRWTHGEWARM</sequence>
<dbReference type="PANTHER" id="PTHR11802:SF113">
    <property type="entry name" value="SERINE CARBOXYPEPTIDASE CTSA-4.1"/>
    <property type="match status" value="1"/>
</dbReference>
<gene>
    <name evidence="8" type="primary">CPY1</name>
    <name evidence="8" type="ORF">JDV02_006067</name>
</gene>
<dbReference type="PANTHER" id="PTHR11802">
    <property type="entry name" value="SERINE PROTEASE FAMILY S10 SERINE CARBOXYPEPTIDASE"/>
    <property type="match status" value="1"/>
</dbReference>
<name>A0A9Q8VCI9_9HYPO</name>
<keyword evidence="9" id="KW-1185">Reference proteome</keyword>